<evidence type="ECO:0000259" key="8">
    <source>
        <dbReference type="Pfam" id="PF01545"/>
    </source>
</evidence>
<comment type="subcellular location">
    <subcellularLocation>
        <location evidence="1">Membrane</location>
        <topology evidence="1">Multi-pass membrane protein</topology>
    </subcellularLocation>
</comment>
<dbReference type="SUPFAM" id="SSF160240">
    <property type="entry name" value="Cation efflux protein cytoplasmic domain-like"/>
    <property type="match status" value="1"/>
</dbReference>
<dbReference type="InterPro" id="IPR002524">
    <property type="entry name" value="Cation_efflux"/>
</dbReference>
<evidence type="ECO:0000256" key="2">
    <source>
        <dbReference type="ARBA" id="ARBA00008114"/>
    </source>
</evidence>
<evidence type="ECO:0000313" key="11">
    <source>
        <dbReference type="Proteomes" id="UP000078454"/>
    </source>
</evidence>
<dbReference type="Gene3D" id="1.20.1510.10">
    <property type="entry name" value="Cation efflux protein transmembrane domain"/>
    <property type="match status" value="1"/>
</dbReference>
<evidence type="ECO:0000256" key="4">
    <source>
        <dbReference type="ARBA" id="ARBA00022692"/>
    </source>
</evidence>
<feature type="domain" description="Cation efflux protein cytoplasmic" evidence="9">
    <location>
        <begin position="218"/>
        <end position="295"/>
    </location>
</feature>
<feature type="transmembrane region" description="Helical" evidence="7">
    <location>
        <begin position="184"/>
        <end position="205"/>
    </location>
</feature>
<dbReference type="NCBIfam" id="TIGR01297">
    <property type="entry name" value="CDF"/>
    <property type="match status" value="1"/>
</dbReference>
<gene>
    <name evidence="10" type="ORF">A8708_15400</name>
</gene>
<dbReference type="InterPro" id="IPR027470">
    <property type="entry name" value="Cation_efflux_CTD"/>
</dbReference>
<evidence type="ECO:0000256" key="1">
    <source>
        <dbReference type="ARBA" id="ARBA00004141"/>
    </source>
</evidence>
<dbReference type="Pfam" id="PF16916">
    <property type="entry name" value="ZT_dimer"/>
    <property type="match status" value="1"/>
</dbReference>
<feature type="domain" description="Cation efflux protein transmembrane" evidence="8">
    <location>
        <begin position="14"/>
        <end position="211"/>
    </location>
</feature>
<evidence type="ECO:0000256" key="7">
    <source>
        <dbReference type="SAM" id="Phobius"/>
    </source>
</evidence>
<keyword evidence="6 7" id="KW-0472">Membrane</keyword>
<evidence type="ECO:0000259" key="9">
    <source>
        <dbReference type="Pfam" id="PF16916"/>
    </source>
</evidence>
<feature type="transmembrane region" description="Helical" evidence="7">
    <location>
        <begin position="108"/>
        <end position="127"/>
    </location>
</feature>
<dbReference type="AlphaFoldDB" id="A0A198A823"/>
<dbReference type="Proteomes" id="UP000078454">
    <property type="component" value="Unassembled WGS sequence"/>
</dbReference>
<dbReference type="RefSeq" id="WP_068665532.1">
    <property type="nucleotide sequence ID" value="NZ_LYPB01000071.1"/>
</dbReference>
<dbReference type="PROSITE" id="PS51257">
    <property type="entry name" value="PROKAR_LIPOPROTEIN"/>
    <property type="match status" value="1"/>
</dbReference>
<dbReference type="InterPro" id="IPR050291">
    <property type="entry name" value="CDF_Transporter"/>
</dbReference>
<keyword evidence="5 7" id="KW-1133">Transmembrane helix</keyword>
<evidence type="ECO:0000256" key="6">
    <source>
        <dbReference type="ARBA" id="ARBA00023136"/>
    </source>
</evidence>
<dbReference type="SUPFAM" id="SSF161111">
    <property type="entry name" value="Cation efflux protein transmembrane domain-like"/>
    <property type="match status" value="1"/>
</dbReference>
<feature type="transmembrane region" description="Helical" evidence="7">
    <location>
        <begin position="39"/>
        <end position="58"/>
    </location>
</feature>
<sequence>MNEEGLRKTEFALWSAMLVLTVLACGMGIVGFGVHSNSLIAAAAQSAAGICVVAAAIARVRTMSAQLARASFRGLDLRISMGSILLIVLIMLIGAELGVIAVKSVINQFKYEAAMMNVALLVIALLAREAMFQLLSRLGNQLGTEEWIASARRRRSDIYSSFVVIVGVLSTMLVQAFGFTGFSYIDTCAGLIVALFIGQMGFSLVSKTISIPTEKVLHEEEATDYVNAVQKIHGVITVDDLNAREHGHYVVIDMTISVNPKLSVWEGHEVSKKIKQQLMKQYQHISHVYIHVNPYDAGYPYKQGDVEASELPSVLH</sequence>
<keyword evidence="4 7" id="KW-0812">Transmembrane</keyword>
<comment type="caution">
    <text evidence="10">The sequence shown here is derived from an EMBL/GenBank/DDBJ whole genome shotgun (WGS) entry which is preliminary data.</text>
</comment>
<proteinExistence type="inferred from homology"/>
<dbReference type="InterPro" id="IPR027469">
    <property type="entry name" value="Cation_efflux_TMD_sf"/>
</dbReference>
<dbReference type="InterPro" id="IPR058533">
    <property type="entry name" value="Cation_efflux_TM"/>
</dbReference>
<dbReference type="EMBL" id="LYPB01000071">
    <property type="protein sequence ID" value="OAS17614.1"/>
    <property type="molecule type" value="Genomic_DNA"/>
</dbReference>
<comment type="similarity">
    <text evidence="2">Belongs to the cation diffusion facilitator (CDF) transporter (TC 2.A.4) family.</text>
</comment>
<dbReference type="STRING" id="1850517.A8708_15400"/>
<feature type="transmembrane region" description="Helical" evidence="7">
    <location>
        <begin position="79"/>
        <end position="102"/>
    </location>
</feature>
<keyword evidence="3" id="KW-0813">Transport</keyword>
<dbReference type="PANTHER" id="PTHR43840:SF15">
    <property type="entry name" value="MITOCHONDRIAL METAL TRANSPORTER 1-RELATED"/>
    <property type="match status" value="1"/>
</dbReference>
<organism evidence="10 11">
    <name type="scientific">Paenibacillus oryzisoli</name>
    <dbReference type="NCBI Taxonomy" id="1850517"/>
    <lineage>
        <taxon>Bacteria</taxon>
        <taxon>Bacillati</taxon>
        <taxon>Bacillota</taxon>
        <taxon>Bacilli</taxon>
        <taxon>Bacillales</taxon>
        <taxon>Paenibacillaceae</taxon>
        <taxon>Paenibacillus</taxon>
    </lineage>
</organism>
<evidence type="ECO:0000256" key="3">
    <source>
        <dbReference type="ARBA" id="ARBA00022448"/>
    </source>
</evidence>
<keyword evidence="11" id="KW-1185">Reference proteome</keyword>
<dbReference type="GO" id="GO:0008324">
    <property type="term" value="F:monoatomic cation transmembrane transporter activity"/>
    <property type="evidence" value="ECO:0007669"/>
    <property type="project" value="InterPro"/>
</dbReference>
<dbReference type="GO" id="GO:0016020">
    <property type="term" value="C:membrane"/>
    <property type="evidence" value="ECO:0007669"/>
    <property type="project" value="UniProtKB-SubCell"/>
</dbReference>
<evidence type="ECO:0000313" key="10">
    <source>
        <dbReference type="EMBL" id="OAS17614.1"/>
    </source>
</evidence>
<dbReference type="Gene3D" id="3.30.70.1350">
    <property type="entry name" value="Cation efflux protein, cytoplasmic domain"/>
    <property type="match status" value="1"/>
</dbReference>
<accession>A0A198A823</accession>
<name>A0A198A823_9BACL</name>
<reference evidence="10 11" key="1">
    <citation type="submission" date="2016-05" db="EMBL/GenBank/DDBJ databases">
        <title>Paenibacillus sp. 1ZS3-15 nov., isolated from the rhizosphere soil.</title>
        <authorList>
            <person name="Zhang X.X."/>
            <person name="Zhang J."/>
        </authorList>
    </citation>
    <scope>NUCLEOTIDE SEQUENCE [LARGE SCALE GENOMIC DNA]</scope>
    <source>
        <strain evidence="10 11">1ZS3-15</strain>
    </source>
</reference>
<evidence type="ECO:0000256" key="5">
    <source>
        <dbReference type="ARBA" id="ARBA00022989"/>
    </source>
</evidence>
<feature type="transmembrane region" description="Helical" evidence="7">
    <location>
        <begin position="12"/>
        <end position="33"/>
    </location>
</feature>
<dbReference type="OrthoDB" id="9806522at2"/>
<dbReference type="Pfam" id="PF01545">
    <property type="entry name" value="Cation_efflux"/>
    <property type="match status" value="1"/>
</dbReference>
<feature type="transmembrane region" description="Helical" evidence="7">
    <location>
        <begin position="158"/>
        <end position="178"/>
    </location>
</feature>
<dbReference type="PANTHER" id="PTHR43840">
    <property type="entry name" value="MITOCHONDRIAL METAL TRANSPORTER 1-RELATED"/>
    <property type="match status" value="1"/>
</dbReference>
<protein>
    <submittedName>
        <fullName evidence="10">Uncharacterized protein</fullName>
    </submittedName>
</protein>
<dbReference type="InterPro" id="IPR036837">
    <property type="entry name" value="Cation_efflux_CTD_sf"/>
</dbReference>